<dbReference type="Gene3D" id="2.60.120.10">
    <property type="entry name" value="Jelly Rolls"/>
    <property type="match status" value="1"/>
</dbReference>
<dbReference type="SUPFAM" id="SSF51206">
    <property type="entry name" value="cAMP-binding domain-like"/>
    <property type="match status" value="1"/>
</dbReference>
<dbReference type="InterPro" id="IPR018490">
    <property type="entry name" value="cNMP-bd_dom_sf"/>
</dbReference>
<proteinExistence type="predicted"/>
<dbReference type="RefSeq" id="WP_146980991.1">
    <property type="nucleotide sequence ID" value="NZ_VOSM01000003.1"/>
</dbReference>
<dbReference type="PROSITE" id="PS50042">
    <property type="entry name" value="CNMP_BINDING_3"/>
    <property type="match status" value="1"/>
</dbReference>
<dbReference type="InterPro" id="IPR014710">
    <property type="entry name" value="RmlC-like_jellyroll"/>
</dbReference>
<feature type="region of interest" description="Disordered" evidence="1">
    <location>
        <begin position="679"/>
        <end position="761"/>
    </location>
</feature>
<name>A0A5C6XG27_9DELT</name>
<sequence>MDLRFWAATDTGRVRDHNEDNFLVDKRLQLFVVCDGMGGHAAGEVASAVCVRTVREVIAGAGELLSHLQEAPEDKQVQQATVELLRQAVQTANARIFEMAQQDASRRGMGTTCSALLISGAHGFVGHVGDSRLYRVREGDVEQITMDHSLLNEMIRQGKLPPDTKERDFPHNNAVTRAVGVREFVEVDAFEFGIEPGDRMMMCSDGLSGYFEEEIDVLDMTSGDVLEEIITRCIDFANESGGKDNITVIVVDAVDAEAEQNDVAPVLEMLRSTPYFHYLAANELEHIRRLGEVVEAEPEEVVTSPENVAHSLFVILRGSVSLHLDGQRVSVLTAGEHFGEMALIDAQDDSDNRLRVQALEPTTLFAIARDDFMGILRSAPGLAIKLLWNFVQVFADRLQGVPAEYRFSPDQWREDPDAAVDFTPPSGSLVFTEDLKKIAEESDGHVEESVEADEPEVMPEVASSTASEHDEETREYDRLPLDDAPLAASLGGWDGSDASWGDVASDDEASVDEVSEDEWEDLPPEAVAHRPTVRLSPMRDDDELDAAKADGDVTLSPWESPQEESSGASDDWVIGGVDEAFAERDDAEQNASASVSFGGAHLDEPEEDLRATVQLDRPLSRAEIEATTGPMFGGGVPEKSGAEPPADQDDDLGKTVDIDADLARLRSLRAESSLDLKERLRQRMKARNTPVPSSAASGEADVSMTAPPMDAEPAEASAAPSALAGEVEVRSSPSRRMAEPTPEAKVMISPELMGLVDDDDE</sequence>
<dbReference type="SMART" id="SM00331">
    <property type="entry name" value="PP2C_SIG"/>
    <property type="match status" value="1"/>
</dbReference>
<dbReference type="SMART" id="SM00100">
    <property type="entry name" value="cNMP"/>
    <property type="match status" value="1"/>
</dbReference>
<feature type="domain" description="Cyclic nucleotide-binding" evidence="2">
    <location>
        <begin position="275"/>
        <end position="393"/>
    </location>
</feature>
<dbReference type="GO" id="GO:0004722">
    <property type="term" value="F:protein serine/threonine phosphatase activity"/>
    <property type="evidence" value="ECO:0007669"/>
    <property type="project" value="InterPro"/>
</dbReference>
<comment type="caution">
    <text evidence="4">The sequence shown here is derived from an EMBL/GenBank/DDBJ whole genome shotgun (WGS) entry which is preliminary data.</text>
</comment>
<dbReference type="Pfam" id="PF13672">
    <property type="entry name" value="PP2C_2"/>
    <property type="match status" value="1"/>
</dbReference>
<dbReference type="SUPFAM" id="SSF81606">
    <property type="entry name" value="PP2C-like"/>
    <property type="match status" value="1"/>
</dbReference>
<dbReference type="InterPro" id="IPR000595">
    <property type="entry name" value="cNMP-bd_dom"/>
</dbReference>
<feature type="compositionally biased region" description="Basic and acidic residues" evidence="1">
    <location>
        <begin position="467"/>
        <end position="481"/>
    </location>
</feature>
<feature type="compositionally biased region" description="Polar residues" evidence="1">
    <location>
        <begin position="557"/>
        <end position="568"/>
    </location>
</feature>
<dbReference type="PANTHER" id="PTHR13832:SF827">
    <property type="entry name" value="PROTEIN PHOSPHATASE 1L"/>
    <property type="match status" value="1"/>
</dbReference>
<dbReference type="InterPro" id="IPR036457">
    <property type="entry name" value="PPM-type-like_dom_sf"/>
</dbReference>
<dbReference type="SMART" id="SM00332">
    <property type="entry name" value="PP2Cc"/>
    <property type="match status" value="1"/>
</dbReference>
<dbReference type="AlphaFoldDB" id="A0A5C6XG27"/>
<protein>
    <submittedName>
        <fullName evidence="4">Stp1/IreP family PP2C-type Ser/Thr phosphatase</fullName>
    </submittedName>
</protein>
<feature type="compositionally biased region" description="Low complexity" evidence="1">
    <location>
        <begin position="482"/>
        <end position="503"/>
    </location>
</feature>
<gene>
    <name evidence="4" type="ORF">FRC98_09155</name>
</gene>
<dbReference type="NCBIfam" id="NF033484">
    <property type="entry name" value="Stp1_PP2C_phos"/>
    <property type="match status" value="1"/>
</dbReference>
<organism evidence="4 5">
    <name type="scientific">Lujinxingia vulgaris</name>
    <dbReference type="NCBI Taxonomy" id="2600176"/>
    <lineage>
        <taxon>Bacteria</taxon>
        <taxon>Deltaproteobacteria</taxon>
        <taxon>Bradymonadales</taxon>
        <taxon>Lujinxingiaceae</taxon>
        <taxon>Lujinxingia</taxon>
    </lineage>
</organism>
<feature type="compositionally biased region" description="Low complexity" evidence="1">
    <location>
        <begin position="706"/>
        <end position="724"/>
    </location>
</feature>
<feature type="region of interest" description="Disordered" evidence="1">
    <location>
        <begin position="441"/>
        <end position="655"/>
    </location>
</feature>
<evidence type="ECO:0000313" key="4">
    <source>
        <dbReference type="EMBL" id="TXD37837.1"/>
    </source>
</evidence>
<evidence type="ECO:0000256" key="1">
    <source>
        <dbReference type="SAM" id="MobiDB-lite"/>
    </source>
</evidence>
<dbReference type="PANTHER" id="PTHR13832">
    <property type="entry name" value="PROTEIN PHOSPHATASE 2C"/>
    <property type="match status" value="1"/>
</dbReference>
<dbReference type="Gene3D" id="3.60.40.10">
    <property type="entry name" value="PPM-type phosphatase domain"/>
    <property type="match status" value="1"/>
</dbReference>
<reference evidence="4 5" key="1">
    <citation type="submission" date="2019-08" db="EMBL/GenBank/DDBJ databases">
        <title>Bradymonadales sp. TMQ4.</title>
        <authorList>
            <person name="Liang Q."/>
        </authorList>
    </citation>
    <scope>NUCLEOTIDE SEQUENCE [LARGE SCALE GENOMIC DNA]</scope>
    <source>
        <strain evidence="4 5">TMQ4</strain>
    </source>
</reference>
<feature type="domain" description="PPM-type phosphatase" evidence="3">
    <location>
        <begin position="4"/>
        <end position="253"/>
    </location>
</feature>
<dbReference type="Proteomes" id="UP000321412">
    <property type="component" value="Unassembled WGS sequence"/>
</dbReference>
<dbReference type="CDD" id="cd00038">
    <property type="entry name" value="CAP_ED"/>
    <property type="match status" value="1"/>
</dbReference>
<dbReference type="CDD" id="cd00143">
    <property type="entry name" value="PP2Cc"/>
    <property type="match status" value="1"/>
</dbReference>
<feature type="compositionally biased region" description="Acidic residues" evidence="1">
    <location>
        <begin position="504"/>
        <end position="523"/>
    </location>
</feature>
<evidence type="ECO:0000259" key="2">
    <source>
        <dbReference type="PROSITE" id="PS50042"/>
    </source>
</evidence>
<dbReference type="InterPro" id="IPR001932">
    <property type="entry name" value="PPM-type_phosphatase-like_dom"/>
</dbReference>
<evidence type="ECO:0000259" key="3">
    <source>
        <dbReference type="PROSITE" id="PS51746"/>
    </source>
</evidence>
<accession>A0A5C6XG27</accession>
<dbReference type="PROSITE" id="PS51746">
    <property type="entry name" value="PPM_2"/>
    <property type="match status" value="1"/>
</dbReference>
<evidence type="ECO:0000313" key="5">
    <source>
        <dbReference type="Proteomes" id="UP000321412"/>
    </source>
</evidence>
<dbReference type="Pfam" id="PF00027">
    <property type="entry name" value="cNMP_binding"/>
    <property type="match status" value="1"/>
</dbReference>
<dbReference type="InterPro" id="IPR015655">
    <property type="entry name" value="PP2C"/>
</dbReference>
<dbReference type="OrthoDB" id="5496340at2"/>
<dbReference type="EMBL" id="VOSM01000003">
    <property type="protein sequence ID" value="TXD37837.1"/>
    <property type="molecule type" value="Genomic_DNA"/>
</dbReference>
<keyword evidence="5" id="KW-1185">Reference proteome</keyword>